<evidence type="ECO:0000313" key="3">
    <source>
        <dbReference type="EnsemblMetazoa" id="ASIC005726-PA"/>
    </source>
</evidence>
<proteinExistence type="predicted"/>
<dbReference type="AlphaFoldDB" id="A0A084VK42"/>
<reference evidence="3" key="2">
    <citation type="submission" date="2020-05" db="UniProtKB">
        <authorList>
            <consortium name="EnsemblMetazoa"/>
        </authorList>
    </citation>
    <scope>IDENTIFICATION</scope>
</reference>
<dbReference type="Proteomes" id="UP000030765">
    <property type="component" value="Unassembled WGS sequence"/>
</dbReference>
<feature type="compositionally biased region" description="Polar residues" evidence="1">
    <location>
        <begin position="36"/>
        <end position="45"/>
    </location>
</feature>
<dbReference type="EnsemblMetazoa" id="ASIC005726-RA">
    <property type="protein sequence ID" value="ASIC005726-PA"/>
    <property type="gene ID" value="ASIC005726"/>
</dbReference>
<dbReference type="VEuPathDB" id="VectorBase:ASIC005726"/>
<evidence type="ECO:0000313" key="2">
    <source>
        <dbReference type="EMBL" id="KFB38336.1"/>
    </source>
</evidence>
<feature type="region of interest" description="Disordered" evidence="1">
    <location>
        <begin position="1"/>
        <end position="80"/>
    </location>
</feature>
<dbReference type="EMBL" id="KE524943">
    <property type="protein sequence ID" value="KFB38336.1"/>
    <property type="molecule type" value="Genomic_DNA"/>
</dbReference>
<reference evidence="2 4" key="1">
    <citation type="journal article" date="2014" name="BMC Genomics">
        <title>Genome sequence of Anopheles sinensis provides insight into genetics basis of mosquito competence for malaria parasites.</title>
        <authorList>
            <person name="Zhou D."/>
            <person name="Zhang D."/>
            <person name="Ding G."/>
            <person name="Shi L."/>
            <person name="Hou Q."/>
            <person name="Ye Y."/>
            <person name="Xu Y."/>
            <person name="Zhou H."/>
            <person name="Xiong C."/>
            <person name="Li S."/>
            <person name="Yu J."/>
            <person name="Hong S."/>
            <person name="Yu X."/>
            <person name="Zou P."/>
            <person name="Chen C."/>
            <person name="Chang X."/>
            <person name="Wang W."/>
            <person name="Lv Y."/>
            <person name="Sun Y."/>
            <person name="Ma L."/>
            <person name="Shen B."/>
            <person name="Zhu C."/>
        </authorList>
    </citation>
    <scope>NUCLEOTIDE SEQUENCE [LARGE SCALE GENOMIC DNA]</scope>
</reference>
<keyword evidence="4" id="KW-1185">Reference proteome</keyword>
<organism evidence="2">
    <name type="scientific">Anopheles sinensis</name>
    <name type="common">Mosquito</name>
    <dbReference type="NCBI Taxonomy" id="74873"/>
    <lineage>
        <taxon>Eukaryota</taxon>
        <taxon>Metazoa</taxon>
        <taxon>Ecdysozoa</taxon>
        <taxon>Arthropoda</taxon>
        <taxon>Hexapoda</taxon>
        <taxon>Insecta</taxon>
        <taxon>Pterygota</taxon>
        <taxon>Neoptera</taxon>
        <taxon>Endopterygota</taxon>
        <taxon>Diptera</taxon>
        <taxon>Nematocera</taxon>
        <taxon>Culicoidea</taxon>
        <taxon>Culicidae</taxon>
        <taxon>Anophelinae</taxon>
        <taxon>Anopheles</taxon>
    </lineage>
</organism>
<gene>
    <name evidence="2" type="ORF">ZHAS_00005726</name>
</gene>
<accession>A0A084VK42</accession>
<evidence type="ECO:0000313" key="4">
    <source>
        <dbReference type="Proteomes" id="UP000030765"/>
    </source>
</evidence>
<evidence type="ECO:0000256" key="1">
    <source>
        <dbReference type="SAM" id="MobiDB-lite"/>
    </source>
</evidence>
<protein>
    <submittedName>
        <fullName evidence="2 3">Dnaj-like protein</fullName>
    </submittedName>
</protein>
<name>A0A084VK42_ANOSI</name>
<dbReference type="EMBL" id="ATLV01014108">
    <property type="status" value="NOT_ANNOTATED_CDS"/>
    <property type="molecule type" value="Genomic_DNA"/>
</dbReference>
<sequence length="80" mass="8658">MHRFTAATAESEVATISSSSKSHQPVPSRDDPGESSFVTQWQRCTPRSIPCSSPKGLRSSPSGVARMMMKPNPERLAARA</sequence>